<protein>
    <submittedName>
        <fullName evidence="1">Uncharacterized protein</fullName>
    </submittedName>
</protein>
<feature type="non-terminal residue" evidence="1">
    <location>
        <position position="155"/>
    </location>
</feature>
<dbReference type="AlphaFoldDB" id="A0A9W8JEA5"/>
<evidence type="ECO:0000313" key="2">
    <source>
        <dbReference type="Proteomes" id="UP001140091"/>
    </source>
</evidence>
<accession>A0A9W8JEA5</accession>
<comment type="caution">
    <text evidence="1">The sequence shown here is derived from an EMBL/GenBank/DDBJ whole genome shotgun (WGS) entry which is preliminary data.</text>
</comment>
<dbReference type="EMBL" id="JANBPK010000748">
    <property type="protein sequence ID" value="KAJ2933256.1"/>
    <property type="molecule type" value="Genomic_DNA"/>
</dbReference>
<dbReference type="OrthoDB" id="3145912at2759"/>
<gene>
    <name evidence="1" type="ORF">H1R20_g3847</name>
</gene>
<dbReference type="Proteomes" id="UP001140091">
    <property type="component" value="Unassembled WGS sequence"/>
</dbReference>
<evidence type="ECO:0000313" key="1">
    <source>
        <dbReference type="EMBL" id="KAJ2933256.1"/>
    </source>
</evidence>
<sequence>MFQRLTHLELVWNPGEEWQWTTLLELRYLTHLSVEITFSLPDCVKRLKEIISSCKPSLMVVVVWLPSNISDSSREFEDAKAISDGSVDMRLVLAFMGSVIEADNLKSMYGVVRSFPDLLRDWSGRSIGKDFWTQAEETIAERYQRLKQTLARKDF</sequence>
<proteinExistence type="predicted"/>
<organism evidence="1 2">
    <name type="scientific">Candolleomyces eurysporus</name>
    <dbReference type="NCBI Taxonomy" id="2828524"/>
    <lineage>
        <taxon>Eukaryota</taxon>
        <taxon>Fungi</taxon>
        <taxon>Dikarya</taxon>
        <taxon>Basidiomycota</taxon>
        <taxon>Agaricomycotina</taxon>
        <taxon>Agaricomycetes</taxon>
        <taxon>Agaricomycetidae</taxon>
        <taxon>Agaricales</taxon>
        <taxon>Agaricineae</taxon>
        <taxon>Psathyrellaceae</taxon>
        <taxon>Candolleomyces</taxon>
    </lineage>
</organism>
<reference evidence="1" key="1">
    <citation type="submission" date="2022-06" db="EMBL/GenBank/DDBJ databases">
        <title>Genome Sequence of Candolleomyces eurysporus.</title>
        <authorList>
            <person name="Buettner E."/>
        </authorList>
    </citation>
    <scope>NUCLEOTIDE SEQUENCE</scope>
    <source>
        <strain evidence="1">VTCC 930004</strain>
    </source>
</reference>
<name>A0A9W8JEA5_9AGAR</name>
<keyword evidence="2" id="KW-1185">Reference proteome</keyword>